<evidence type="ECO:0000313" key="2">
    <source>
        <dbReference type="Proteomes" id="UP000038802"/>
    </source>
</evidence>
<proteinExistence type="predicted"/>
<reference evidence="2" key="1">
    <citation type="submission" date="2015-03" db="EMBL/GenBank/DDBJ databases">
        <authorList>
            <consortium name="Pathogen Informatics"/>
        </authorList>
    </citation>
    <scope>NUCLEOTIDE SEQUENCE [LARGE SCALE GENOMIC DNA]</scope>
    <source>
        <strain evidence="2">K00500041</strain>
    </source>
</reference>
<accession>A0A0U0SCH5</accession>
<name>A0A0U0SCH5_MYCTX</name>
<gene>
    <name evidence="1" type="ORF">ERS007703_04794</name>
</gene>
<protein>
    <submittedName>
        <fullName evidence="1">Uncharacterized protein</fullName>
    </submittedName>
</protein>
<dbReference type="Proteomes" id="UP000038802">
    <property type="component" value="Unassembled WGS sequence"/>
</dbReference>
<evidence type="ECO:0000313" key="1">
    <source>
        <dbReference type="EMBL" id="COX12306.1"/>
    </source>
</evidence>
<organism evidence="1 2">
    <name type="scientific">Mycobacterium tuberculosis</name>
    <dbReference type="NCBI Taxonomy" id="1773"/>
    <lineage>
        <taxon>Bacteria</taxon>
        <taxon>Bacillati</taxon>
        <taxon>Actinomycetota</taxon>
        <taxon>Actinomycetes</taxon>
        <taxon>Mycobacteriales</taxon>
        <taxon>Mycobacteriaceae</taxon>
        <taxon>Mycobacterium</taxon>
        <taxon>Mycobacterium tuberculosis complex</taxon>
    </lineage>
</organism>
<dbReference type="AlphaFoldDB" id="A0A0U0SCH5"/>
<sequence length="73" mass="7878">MTSNAMEFIRSGRLRVICAISGRGCSTRTKLTVERYPATTCAAQRWGTAGRLAPGQACWARPFWVVASPASTS</sequence>
<dbReference type="EMBL" id="CSAE01000946">
    <property type="protein sequence ID" value="COX12306.1"/>
    <property type="molecule type" value="Genomic_DNA"/>
</dbReference>